<keyword evidence="3" id="KW-1185">Reference proteome</keyword>
<dbReference type="PANTHER" id="PTHR21028">
    <property type="entry name" value="SI:CH211-156B7.4"/>
    <property type="match status" value="1"/>
</dbReference>
<dbReference type="EMBL" id="JAOQKE010000006">
    <property type="protein sequence ID" value="MCU6725181.1"/>
    <property type="molecule type" value="Genomic_DNA"/>
</dbReference>
<evidence type="ECO:0000313" key="3">
    <source>
        <dbReference type="Proteomes" id="UP001652338"/>
    </source>
</evidence>
<dbReference type="RefSeq" id="WP_262654549.1">
    <property type="nucleotide sequence ID" value="NZ_JAOQKE010000006.1"/>
</dbReference>
<dbReference type="PROSITE" id="PS51707">
    <property type="entry name" value="CYTH"/>
    <property type="match status" value="1"/>
</dbReference>
<reference evidence="2 3" key="1">
    <citation type="journal article" date="2021" name="ISME Commun">
        <title>Automated analysis of genomic sequences facilitates high-throughput and comprehensive description of bacteria.</title>
        <authorList>
            <person name="Hitch T.C.A."/>
        </authorList>
    </citation>
    <scope>NUCLEOTIDE SEQUENCE [LARGE SCALE GENOMIC DNA]</scope>
    <source>
        <strain evidence="2 3">Sanger_29</strain>
    </source>
</reference>
<dbReference type="InterPro" id="IPR023577">
    <property type="entry name" value="CYTH_domain"/>
</dbReference>
<dbReference type="SMART" id="SM01118">
    <property type="entry name" value="CYTH"/>
    <property type="match status" value="1"/>
</dbReference>
<comment type="caution">
    <text evidence="2">The sequence shown here is derived from an EMBL/GenBank/DDBJ whole genome shotgun (WGS) entry which is preliminary data.</text>
</comment>
<dbReference type="InterPro" id="IPR008173">
    <property type="entry name" value="Adenylyl_cyclase_CyaB"/>
</dbReference>
<organism evidence="2 3">
    <name type="scientific">Muricoprocola aceti</name>
    <dbReference type="NCBI Taxonomy" id="2981772"/>
    <lineage>
        <taxon>Bacteria</taxon>
        <taxon>Bacillati</taxon>
        <taxon>Bacillota</taxon>
        <taxon>Clostridia</taxon>
        <taxon>Lachnospirales</taxon>
        <taxon>Lachnospiraceae</taxon>
        <taxon>Muricoprocola</taxon>
    </lineage>
</organism>
<sequence length="205" mass="23979">MSIEVEIKLKIRDKNRLIESLRDVGFQQGDLVSESDIYYTSRHHDFEKLDEALRIRSIQNLSTGEKSSVLTFKGAKTDKRSMTRKELETEVGDPKIAREVLESIGFTPVPSVEKERQHFYMQNITACVDRVKNLGDYLELEKMVDVEEEKTEALQELEEVLQRLGYSMEDTTRTSYLSMLMKHNHHYRQGKWAQNITRDEVFDEA</sequence>
<dbReference type="InterPro" id="IPR033469">
    <property type="entry name" value="CYTH-like_dom_sf"/>
</dbReference>
<evidence type="ECO:0000259" key="1">
    <source>
        <dbReference type="PROSITE" id="PS51707"/>
    </source>
</evidence>
<proteinExistence type="predicted"/>
<protein>
    <submittedName>
        <fullName evidence="2">Class IV adenylate cyclase</fullName>
    </submittedName>
</protein>
<dbReference type="Pfam" id="PF01928">
    <property type="entry name" value="CYTH"/>
    <property type="match status" value="1"/>
</dbReference>
<gene>
    <name evidence="2" type="primary">cyaB</name>
    <name evidence="2" type="ORF">OCV47_07440</name>
</gene>
<accession>A0ABT2SLJ0</accession>
<evidence type="ECO:0000313" key="2">
    <source>
        <dbReference type="EMBL" id="MCU6725181.1"/>
    </source>
</evidence>
<dbReference type="CDD" id="cd07890">
    <property type="entry name" value="CYTH-like_AC_IV-like"/>
    <property type="match status" value="1"/>
</dbReference>
<dbReference type="NCBIfam" id="TIGR00318">
    <property type="entry name" value="cyaB"/>
    <property type="match status" value="1"/>
</dbReference>
<dbReference type="PANTHER" id="PTHR21028:SF2">
    <property type="entry name" value="CYTH DOMAIN-CONTAINING PROTEIN"/>
    <property type="match status" value="1"/>
</dbReference>
<dbReference type="Gene3D" id="2.40.320.10">
    <property type="entry name" value="Hypothetical Protein Pfu-838710-001"/>
    <property type="match status" value="1"/>
</dbReference>
<dbReference type="Proteomes" id="UP001652338">
    <property type="component" value="Unassembled WGS sequence"/>
</dbReference>
<name>A0ABT2SLJ0_9FIRM</name>
<dbReference type="SUPFAM" id="SSF55154">
    <property type="entry name" value="CYTH-like phosphatases"/>
    <property type="match status" value="1"/>
</dbReference>
<feature type="domain" description="CYTH" evidence="1">
    <location>
        <begin position="2"/>
        <end position="182"/>
    </location>
</feature>